<accession>A0A6A1W712</accession>
<reference evidence="1 2" key="1">
    <citation type="journal article" date="2019" name="Plant Biotechnol. J.">
        <title>The red bayberry genome and genetic basis of sex determination.</title>
        <authorList>
            <person name="Jia H.M."/>
            <person name="Jia H.J."/>
            <person name="Cai Q.L."/>
            <person name="Wang Y."/>
            <person name="Zhao H.B."/>
            <person name="Yang W.F."/>
            <person name="Wang G.Y."/>
            <person name="Li Y.H."/>
            <person name="Zhan D.L."/>
            <person name="Shen Y.T."/>
            <person name="Niu Q.F."/>
            <person name="Chang L."/>
            <person name="Qiu J."/>
            <person name="Zhao L."/>
            <person name="Xie H.B."/>
            <person name="Fu W.Y."/>
            <person name="Jin J."/>
            <person name="Li X.W."/>
            <person name="Jiao Y."/>
            <person name="Zhou C.C."/>
            <person name="Tu T."/>
            <person name="Chai C.Y."/>
            <person name="Gao J.L."/>
            <person name="Fan L.J."/>
            <person name="van de Weg E."/>
            <person name="Wang J.Y."/>
            <person name="Gao Z.S."/>
        </authorList>
    </citation>
    <scope>NUCLEOTIDE SEQUENCE [LARGE SCALE GENOMIC DNA]</scope>
    <source>
        <tissue evidence="1">Leaves</tissue>
    </source>
</reference>
<dbReference type="EMBL" id="RXIC02000021">
    <property type="protein sequence ID" value="KAB1220945.1"/>
    <property type="molecule type" value="Genomic_DNA"/>
</dbReference>
<dbReference type="InterPro" id="IPR006502">
    <property type="entry name" value="PDDEXK-like"/>
</dbReference>
<sequence>MDSEREEMLQKIGKLFGASPISDSFMETVSENDSDPHRIQLCNMLRVTTVAEVEVLEKIKMHVREMGIALDPRNLKKYLVSRLRMDGHEASFCRTSWVFTFGRTKGGPEGPSEVLQFTCHHEYIDVMVKDGDDPTRLIGDMNFRSQFELARSTETYKELTKFIPRESDLDIPPWRKTSYMQSKWLSKVCKKESAFTDMDLAHMGMGSV</sequence>
<dbReference type="PANTHER" id="PTHR31579:SF34">
    <property type="entry name" value="T14N5.3 PROTEIN"/>
    <property type="match status" value="1"/>
</dbReference>
<dbReference type="Pfam" id="PF04720">
    <property type="entry name" value="PDDEXK_6"/>
    <property type="match status" value="1"/>
</dbReference>
<dbReference type="OrthoDB" id="691424at2759"/>
<gene>
    <name evidence="1" type="ORF">CJ030_MR3G025364</name>
</gene>
<dbReference type="PANTHER" id="PTHR31579">
    <property type="entry name" value="OS03G0796600 PROTEIN"/>
    <property type="match status" value="1"/>
</dbReference>
<proteinExistence type="predicted"/>
<evidence type="ECO:0000313" key="1">
    <source>
        <dbReference type="EMBL" id="KAB1220945.1"/>
    </source>
</evidence>
<dbReference type="Proteomes" id="UP000516437">
    <property type="component" value="Chromosome 3"/>
</dbReference>
<keyword evidence="2" id="KW-1185">Reference proteome</keyword>
<organism evidence="1 2">
    <name type="scientific">Morella rubra</name>
    <name type="common">Chinese bayberry</name>
    <dbReference type="NCBI Taxonomy" id="262757"/>
    <lineage>
        <taxon>Eukaryota</taxon>
        <taxon>Viridiplantae</taxon>
        <taxon>Streptophyta</taxon>
        <taxon>Embryophyta</taxon>
        <taxon>Tracheophyta</taxon>
        <taxon>Spermatophyta</taxon>
        <taxon>Magnoliopsida</taxon>
        <taxon>eudicotyledons</taxon>
        <taxon>Gunneridae</taxon>
        <taxon>Pentapetalae</taxon>
        <taxon>rosids</taxon>
        <taxon>fabids</taxon>
        <taxon>Fagales</taxon>
        <taxon>Myricaceae</taxon>
        <taxon>Morella</taxon>
    </lineage>
</organism>
<name>A0A6A1W712_9ROSI</name>
<dbReference type="AlphaFoldDB" id="A0A6A1W712"/>
<protein>
    <submittedName>
        <fullName evidence="1">Uncharacterized protein</fullName>
    </submittedName>
</protein>
<comment type="caution">
    <text evidence="1">The sequence shown here is derived from an EMBL/GenBank/DDBJ whole genome shotgun (WGS) entry which is preliminary data.</text>
</comment>
<evidence type="ECO:0000313" key="2">
    <source>
        <dbReference type="Proteomes" id="UP000516437"/>
    </source>
</evidence>